<dbReference type="SUPFAM" id="SSF52540">
    <property type="entry name" value="P-loop containing nucleoside triphosphate hydrolases"/>
    <property type="match status" value="1"/>
</dbReference>
<dbReference type="InterPro" id="IPR052247">
    <property type="entry name" value="Meiotic_Crossover_Helicase"/>
</dbReference>
<dbReference type="GO" id="GO:0005524">
    <property type="term" value="F:ATP binding"/>
    <property type="evidence" value="ECO:0007669"/>
    <property type="project" value="InterPro"/>
</dbReference>
<dbReference type="InterPro" id="IPR027417">
    <property type="entry name" value="P-loop_NTPase"/>
</dbReference>
<organism evidence="2 3">
    <name type="scientific">Emiliania huxleyi (strain CCMP1516)</name>
    <dbReference type="NCBI Taxonomy" id="280463"/>
    <lineage>
        <taxon>Eukaryota</taxon>
        <taxon>Haptista</taxon>
        <taxon>Haptophyta</taxon>
        <taxon>Prymnesiophyceae</taxon>
        <taxon>Isochrysidales</taxon>
        <taxon>Noelaerhabdaceae</taxon>
        <taxon>Emiliania</taxon>
    </lineage>
</organism>
<evidence type="ECO:0000259" key="1">
    <source>
        <dbReference type="PROSITE" id="PS51192"/>
    </source>
</evidence>
<dbReference type="GO" id="GO:0003676">
    <property type="term" value="F:nucleic acid binding"/>
    <property type="evidence" value="ECO:0007669"/>
    <property type="project" value="InterPro"/>
</dbReference>
<dbReference type="KEGG" id="ehx:EMIHUDRAFT_65842"/>
<feature type="domain" description="Helicase ATP-binding" evidence="1">
    <location>
        <begin position="38"/>
        <end position="229"/>
    </location>
</feature>
<dbReference type="EnsemblProtists" id="EOD17849">
    <property type="protein sequence ID" value="EOD17849"/>
    <property type="gene ID" value="EMIHUDRAFT_65842"/>
</dbReference>
<dbReference type="PaxDb" id="2903-EOD17849"/>
<proteinExistence type="predicted"/>
<dbReference type="OMA" id="GDNENYK"/>
<dbReference type="GO" id="GO:0043138">
    <property type="term" value="F:3'-5' DNA helicase activity"/>
    <property type="evidence" value="ECO:0007669"/>
    <property type="project" value="UniProtKB-EC"/>
</dbReference>
<dbReference type="Proteomes" id="UP000013827">
    <property type="component" value="Unassembled WGS sequence"/>
</dbReference>
<evidence type="ECO:0000313" key="2">
    <source>
        <dbReference type="EnsemblProtists" id="EOD17849"/>
    </source>
</evidence>
<dbReference type="HOGENOM" id="CLU_085255_0_0_1"/>
<dbReference type="PROSITE" id="PS51192">
    <property type="entry name" value="HELICASE_ATP_BIND_1"/>
    <property type="match status" value="1"/>
</dbReference>
<dbReference type="SMART" id="SM00487">
    <property type="entry name" value="DEXDc"/>
    <property type="match status" value="1"/>
</dbReference>
<dbReference type="PANTHER" id="PTHR47835">
    <property type="entry name" value="HFM1, ATP DEPENDENT DNA HELICASE HOMOLOG"/>
    <property type="match status" value="1"/>
</dbReference>
<dbReference type="Gene3D" id="3.40.50.300">
    <property type="entry name" value="P-loop containing nucleotide triphosphate hydrolases"/>
    <property type="match status" value="1"/>
</dbReference>
<protein>
    <recommendedName>
        <fullName evidence="1">Helicase ATP-binding domain-containing protein</fullName>
    </recommendedName>
</protein>
<keyword evidence="3" id="KW-1185">Reference proteome</keyword>
<evidence type="ECO:0000313" key="3">
    <source>
        <dbReference type="Proteomes" id="UP000013827"/>
    </source>
</evidence>
<sequence>MENDQDETPFVPVDALPLSVRPLFPYRQFNAMQSQCVDVAYCSDRHLVLSAPTGSGKTAVLEMCLARLWSSEAWCAEARGSRAAAVYIAPLKALTAERLDDWRQKLAGSEIQICELTGDAEADQEAAAERADLIVATPEKWDAFTRFRRSAHSVLARVSLVLVDEIHLLADESRGPTLEAVIARMKLHAQSPDTRTCPIASLRLVGVSATIANLEDIGAWFGPQCAILEFDSAFRPVPLSWHVLSWQMNITYRFDEELRRHVFQVVRSHCNSRPTMVFFNSRENA</sequence>
<dbReference type="RefSeq" id="XP_005770278.1">
    <property type="nucleotide sequence ID" value="XM_005770221.1"/>
</dbReference>
<dbReference type="InterPro" id="IPR011545">
    <property type="entry name" value="DEAD/DEAH_box_helicase_dom"/>
</dbReference>
<dbReference type="STRING" id="2903.R1EAD2"/>
<dbReference type="InterPro" id="IPR014001">
    <property type="entry name" value="Helicase_ATP-bd"/>
</dbReference>
<reference evidence="2" key="2">
    <citation type="submission" date="2024-10" db="UniProtKB">
        <authorList>
            <consortium name="EnsemblProtists"/>
        </authorList>
    </citation>
    <scope>IDENTIFICATION</scope>
</reference>
<reference evidence="3" key="1">
    <citation type="journal article" date="2013" name="Nature">
        <title>Pan genome of the phytoplankton Emiliania underpins its global distribution.</title>
        <authorList>
            <person name="Read B.A."/>
            <person name="Kegel J."/>
            <person name="Klute M.J."/>
            <person name="Kuo A."/>
            <person name="Lefebvre S.C."/>
            <person name="Maumus F."/>
            <person name="Mayer C."/>
            <person name="Miller J."/>
            <person name="Monier A."/>
            <person name="Salamov A."/>
            <person name="Young J."/>
            <person name="Aguilar M."/>
            <person name="Claverie J.M."/>
            <person name="Frickenhaus S."/>
            <person name="Gonzalez K."/>
            <person name="Herman E.K."/>
            <person name="Lin Y.C."/>
            <person name="Napier J."/>
            <person name="Ogata H."/>
            <person name="Sarno A.F."/>
            <person name="Shmutz J."/>
            <person name="Schroeder D."/>
            <person name="de Vargas C."/>
            <person name="Verret F."/>
            <person name="von Dassow P."/>
            <person name="Valentin K."/>
            <person name="Van de Peer Y."/>
            <person name="Wheeler G."/>
            <person name="Dacks J.B."/>
            <person name="Delwiche C.F."/>
            <person name="Dyhrman S.T."/>
            <person name="Glockner G."/>
            <person name="John U."/>
            <person name="Richards T."/>
            <person name="Worden A.Z."/>
            <person name="Zhang X."/>
            <person name="Grigoriev I.V."/>
            <person name="Allen A.E."/>
            <person name="Bidle K."/>
            <person name="Borodovsky M."/>
            <person name="Bowler C."/>
            <person name="Brownlee C."/>
            <person name="Cock J.M."/>
            <person name="Elias M."/>
            <person name="Gladyshev V.N."/>
            <person name="Groth M."/>
            <person name="Guda C."/>
            <person name="Hadaegh A."/>
            <person name="Iglesias-Rodriguez M.D."/>
            <person name="Jenkins J."/>
            <person name="Jones B.M."/>
            <person name="Lawson T."/>
            <person name="Leese F."/>
            <person name="Lindquist E."/>
            <person name="Lobanov A."/>
            <person name="Lomsadze A."/>
            <person name="Malik S.B."/>
            <person name="Marsh M.E."/>
            <person name="Mackinder L."/>
            <person name="Mock T."/>
            <person name="Mueller-Roeber B."/>
            <person name="Pagarete A."/>
            <person name="Parker M."/>
            <person name="Probert I."/>
            <person name="Quesneville H."/>
            <person name="Raines C."/>
            <person name="Rensing S.A."/>
            <person name="Riano-Pachon D.M."/>
            <person name="Richier S."/>
            <person name="Rokitta S."/>
            <person name="Shiraiwa Y."/>
            <person name="Soanes D.M."/>
            <person name="van der Giezen M."/>
            <person name="Wahlund T.M."/>
            <person name="Williams B."/>
            <person name="Wilson W."/>
            <person name="Wolfe G."/>
            <person name="Wurch L.L."/>
        </authorList>
    </citation>
    <scope>NUCLEOTIDE SEQUENCE</scope>
</reference>
<dbReference type="GeneID" id="17263878"/>
<dbReference type="GO" id="GO:0016787">
    <property type="term" value="F:hydrolase activity"/>
    <property type="evidence" value="ECO:0007669"/>
    <property type="project" value="UniProtKB-KW"/>
</dbReference>
<name>A0A0D3J2W4_EMIH1</name>
<dbReference type="eggNOG" id="KOG0952">
    <property type="taxonomic scope" value="Eukaryota"/>
</dbReference>
<accession>A0A0D3J2W4</accession>
<dbReference type="PANTHER" id="PTHR47835:SF3">
    <property type="entry name" value="HELICASE FOR MEIOSIS 1"/>
    <property type="match status" value="1"/>
</dbReference>
<dbReference type="Pfam" id="PF00270">
    <property type="entry name" value="DEAD"/>
    <property type="match status" value="1"/>
</dbReference>
<dbReference type="AlphaFoldDB" id="A0A0D3J2W4"/>